<gene>
    <name evidence="2" type="ORF">ACFFVI_06365</name>
</gene>
<feature type="compositionally biased region" description="Polar residues" evidence="1">
    <location>
        <begin position="1"/>
        <end position="10"/>
    </location>
</feature>
<sequence length="128" mass="13969">MSPHETSVSGPRSAAAHPSEDDPASFSRAWHDALDELEVDVTAAEELLRQLHSGAAGGDVVPRPVWRAPELPGKLPADCLDRARALHQRQLDVSQRIARAMVQTRSQSNALRKMAQAEARPVFVDFAL</sequence>
<evidence type="ECO:0000313" key="3">
    <source>
        <dbReference type="Proteomes" id="UP001589748"/>
    </source>
</evidence>
<feature type="region of interest" description="Disordered" evidence="1">
    <location>
        <begin position="1"/>
        <end position="27"/>
    </location>
</feature>
<proteinExistence type="predicted"/>
<evidence type="ECO:0000313" key="2">
    <source>
        <dbReference type="EMBL" id="MFB9376587.1"/>
    </source>
</evidence>
<comment type="caution">
    <text evidence="2">The sequence shown here is derived from an EMBL/GenBank/DDBJ whole genome shotgun (WGS) entry which is preliminary data.</text>
</comment>
<keyword evidence="3" id="KW-1185">Reference proteome</keyword>
<dbReference type="Proteomes" id="UP001589748">
    <property type="component" value="Unassembled WGS sequence"/>
</dbReference>
<name>A0ABV5LRB3_9ACTN</name>
<accession>A0ABV5LRB3</accession>
<evidence type="ECO:0000256" key="1">
    <source>
        <dbReference type="SAM" id="MobiDB-lite"/>
    </source>
</evidence>
<dbReference type="RefSeq" id="WP_380138111.1">
    <property type="nucleotide sequence ID" value="NZ_JBHLUI010000009.1"/>
</dbReference>
<dbReference type="EMBL" id="JBHMDM010000003">
    <property type="protein sequence ID" value="MFB9376587.1"/>
    <property type="molecule type" value="Genomic_DNA"/>
</dbReference>
<protein>
    <submittedName>
        <fullName evidence="2">Uncharacterized protein</fullName>
    </submittedName>
</protein>
<organism evidence="2 3">
    <name type="scientific">Kineococcus gynurae</name>
    <dbReference type="NCBI Taxonomy" id="452979"/>
    <lineage>
        <taxon>Bacteria</taxon>
        <taxon>Bacillati</taxon>
        <taxon>Actinomycetota</taxon>
        <taxon>Actinomycetes</taxon>
        <taxon>Kineosporiales</taxon>
        <taxon>Kineosporiaceae</taxon>
        <taxon>Kineococcus</taxon>
    </lineage>
</organism>
<reference evidence="2 3" key="1">
    <citation type="submission" date="2024-09" db="EMBL/GenBank/DDBJ databases">
        <authorList>
            <person name="Sun Q."/>
            <person name="Mori K."/>
        </authorList>
    </citation>
    <scope>NUCLEOTIDE SEQUENCE [LARGE SCALE GENOMIC DNA]</scope>
    <source>
        <strain evidence="2 3">TISTR 1856</strain>
    </source>
</reference>